<evidence type="ECO:0000313" key="4">
    <source>
        <dbReference type="Proteomes" id="UP001501612"/>
    </source>
</evidence>
<reference evidence="3 4" key="1">
    <citation type="journal article" date="2019" name="Int. J. Syst. Evol. Microbiol.">
        <title>The Global Catalogue of Microorganisms (GCM) 10K type strain sequencing project: providing services to taxonomists for standard genome sequencing and annotation.</title>
        <authorList>
            <consortium name="The Broad Institute Genomics Platform"/>
            <consortium name="The Broad Institute Genome Sequencing Center for Infectious Disease"/>
            <person name="Wu L."/>
            <person name="Ma J."/>
        </authorList>
    </citation>
    <scope>NUCLEOTIDE SEQUENCE [LARGE SCALE GENOMIC DNA]</scope>
    <source>
        <strain evidence="3 4">JCM 14046</strain>
    </source>
</reference>
<keyword evidence="4" id="KW-1185">Reference proteome</keyword>
<comment type="caution">
    <text evidence="3">The sequence shown here is derived from an EMBL/GenBank/DDBJ whole genome shotgun (WGS) entry which is preliminary data.</text>
</comment>
<proteinExistence type="predicted"/>
<dbReference type="RefSeq" id="WP_344003109.1">
    <property type="nucleotide sequence ID" value="NZ_BAAAMY010000001.1"/>
</dbReference>
<keyword evidence="2" id="KW-1133">Transmembrane helix</keyword>
<evidence type="ECO:0000256" key="2">
    <source>
        <dbReference type="SAM" id="Phobius"/>
    </source>
</evidence>
<feature type="transmembrane region" description="Helical" evidence="2">
    <location>
        <begin position="111"/>
        <end position="137"/>
    </location>
</feature>
<feature type="region of interest" description="Disordered" evidence="1">
    <location>
        <begin position="156"/>
        <end position="201"/>
    </location>
</feature>
<protein>
    <recommendedName>
        <fullName evidence="5">MFS transporter</fullName>
    </recommendedName>
</protein>
<keyword evidence="2" id="KW-0472">Membrane</keyword>
<evidence type="ECO:0008006" key="5">
    <source>
        <dbReference type="Google" id="ProtNLM"/>
    </source>
</evidence>
<accession>A0ABN2NYA5</accession>
<name>A0ABN2NYA5_9ACTN</name>
<feature type="transmembrane region" description="Helical" evidence="2">
    <location>
        <begin position="70"/>
        <end position="91"/>
    </location>
</feature>
<sequence>MTRPPGDRRAPGAPYRLPRALSAGALCGPGGAAAHVLAGGAAPSALALALVTAAALAGAALAGRRRLGPVALLLLAGGAQLVFHQAFGAAADPTTHGATHGMTHTAGAETTMLLAHAGTALLVAAVAGGAEASWWALARAALLRLLPAPPATPVAVPATAPRPRVTPRRGAAPVSAESPEVVGPRGPPVRTVRPARTLVPA</sequence>
<evidence type="ECO:0000256" key="1">
    <source>
        <dbReference type="SAM" id="MobiDB-lite"/>
    </source>
</evidence>
<evidence type="ECO:0000313" key="3">
    <source>
        <dbReference type="EMBL" id="GAA1906820.1"/>
    </source>
</evidence>
<feature type="compositionally biased region" description="Low complexity" evidence="1">
    <location>
        <begin position="181"/>
        <end position="201"/>
    </location>
</feature>
<organism evidence="3 4">
    <name type="scientific">Nocardioides lentus</name>
    <dbReference type="NCBI Taxonomy" id="338077"/>
    <lineage>
        <taxon>Bacteria</taxon>
        <taxon>Bacillati</taxon>
        <taxon>Actinomycetota</taxon>
        <taxon>Actinomycetes</taxon>
        <taxon>Propionibacteriales</taxon>
        <taxon>Nocardioidaceae</taxon>
        <taxon>Nocardioides</taxon>
    </lineage>
</organism>
<gene>
    <name evidence="3" type="ORF">GCM10009737_04520</name>
</gene>
<dbReference type="Proteomes" id="UP001501612">
    <property type="component" value="Unassembled WGS sequence"/>
</dbReference>
<keyword evidence="2" id="KW-0812">Transmembrane</keyword>
<feature type="transmembrane region" description="Helical" evidence="2">
    <location>
        <begin position="44"/>
        <end position="63"/>
    </location>
</feature>
<dbReference type="EMBL" id="BAAAMY010000001">
    <property type="protein sequence ID" value="GAA1906820.1"/>
    <property type="molecule type" value="Genomic_DNA"/>
</dbReference>
<feature type="compositionally biased region" description="Low complexity" evidence="1">
    <location>
        <begin position="156"/>
        <end position="174"/>
    </location>
</feature>